<evidence type="ECO:0000256" key="3">
    <source>
        <dbReference type="ARBA" id="ARBA00022727"/>
    </source>
</evidence>
<dbReference type="CDD" id="cd20175">
    <property type="entry name" value="ThyX"/>
    <property type="match status" value="1"/>
</dbReference>
<dbReference type="GO" id="GO:0004799">
    <property type="term" value="F:thymidylate synthase activity"/>
    <property type="evidence" value="ECO:0007669"/>
    <property type="project" value="TreeGrafter"/>
</dbReference>
<dbReference type="InterPro" id="IPR003669">
    <property type="entry name" value="Thymidylate_synthase_ThyX"/>
</dbReference>
<comment type="pathway">
    <text evidence="6">Pyrimidine metabolism; dTTP biosynthesis.</text>
</comment>
<dbReference type="GO" id="GO:0050660">
    <property type="term" value="F:flavin adenine dinucleotide binding"/>
    <property type="evidence" value="ECO:0007669"/>
    <property type="project" value="UniProtKB-UniRule"/>
</dbReference>
<comment type="cofactor">
    <cofactor evidence="6">
        <name>FAD</name>
        <dbReference type="ChEBI" id="CHEBI:57692"/>
    </cofactor>
    <text evidence="6">Binds 4 FAD per tetramer. Each FAD binding site is formed by three monomers.</text>
</comment>
<gene>
    <name evidence="6 7" type="primary">thyX</name>
    <name evidence="7" type="ORF">CYJ47_06575</name>
</gene>
<dbReference type="KEGG" id="cpyr:CYJ47_06575"/>
<evidence type="ECO:0000256" key="4">
    <source>
        <dbReference type="ARBA" id="ARBA00022827"/>
    </source>
</evidence>
<keyword evidence="3 6" id="KW-0545">Nucleotide biosynthesis</keyword>
<dbReference type="PANTHER" id="PTHR34934">
    <property type="entry name" value="FLAVIN-DEPENDENT THYMIDYLATE SYNTHASE"/>
    <property type="match status" value="1"/>
</dbReference>
<dbReference type="PROSITE" id="PS51331">
    <property type="entry name" value="THYX"/>
    <property type="match status" value="1"/>
</dbReference>
<dbReference type="GO" id="GO:0050797">
    <property type="term" value="F:thymidylate synthase (FAD) activity"/>
    <property type="evidence" value="ECO:0007669"/>
    <property type="project" value="UniProtKB-UniRule"/>
</dbReference>
<dbReference type="Proteomes" id="UP000234560">
    <property type="component" value="Chromosome"/>
</dbReference>
<dbReference type="GO" id="GO:0006231">
    <property type="term" value="P:dTMP biosynthetic process"/>
    <property type="evidence" value="ECO:0007669"/>
    <property type="project" value="UniProtKB-UniRule"/>
</dbReference>
<dbReference type="RefSeq" id="WP_257877890.1">
    <property type="nucleotide sequence ID" value="NZ_CP136958.1"/>
</dbReference>
<dbReference type="HAMAP" id="MF_01408">
    <property type="entry name" value="ThyX"/>
    <property type="match status" value="1"/>
</dbReference>
<feature type="binding site" evidence="6">
    <location>
        <position position="72"/>
    </location>
    <ligand>
        <name>FAD</name>
        <dbReference type="ChEBI" id="CHEBI:57692"/>
        <note>ligand shared between neighboring subunits</note>
    </ligand>
</feature>
<dbReference type="SUPFAM" id="SSF69796">
    <property type="entry name" value="Thymidylate synthase-complementing protein Thy1"/>
    <property type="match status" value="1"/>
</dbReference>
<dbReference type="Pfam" id="PF02511">
    <property type="entry name" value="Thy1"/>
    <property type="match status" value="1"/>
</dbReference>
<comment type="subunit">
    <text evidence="6">Homotetramer.</text>
</comment>
<evidence type="ECO:0000256" key="1">
    <source>
        <dbReference type="ARBA" id="ARBA00022603"/>
    </source>
</evidence>
<keyword evidence="6 7" id="KW-0808">Transferase</keyword>
<evidence type="ECO:0000256" key="6">
    <source>
        <dbReference type="HAMAP-Rule" id="MF_01408"/>
    </source>
</evidence>
<dbReference type="EC" id="2.1.1.148" evidence="6"/>
<evidence type="ECO:0000256" key="2">
    <source>
        <dbReference type="ARBA" id="ARBA00022630"/>
    </source>
</evidence>
<dbReference type="Gene3D" id="3.30.1360.170">
    <property type="match status" value="1"/>
</dbReference>
<keyword evidence="4 6" id="KW-0274">FAD</keyword>
<evidence type="ECO:0000256" key="5">
    <source>
        <dbReference type="ARBA" id="ARBA00022857"/>
    </source>
</evidence>
<dbReference type="InterPro" id="IPR036098">
    <property type="entry name" value="Thymidylate_synthase_ThyX_sf"/>
</dbReference>
<feature type="binding site" evidence="6">
    <location>
        <begin position="96"/>
        <end position="98"/>
    </location>
    <ligand>
        <name>FAD</name>
        <dbReference type="ChEBI" id="CHEBI:57692"/>
        <note>ligand shared between neighboring subunits</note>
    </ligand>
</feature>
<feature type="binding site" description="in other chain" evidence="6">
    <location>
        <begin position="104"/>
        <end position="108"/>
    </location>
    <ligand>
        <name>dUMP</name>
        <dbReference type="ChEBI" id="CHEBI:246422"/>
        <note>ligand shared between dimeric partners</note>
    </ligand>
</feature>
<dbReference type="GO" id="GO:0032259">
    <property type="term" value="P:methylation"/>
    <property type="evidence" value="ECO:0007669"/>
    <property type="project" value="UniProtKB-KW"/>
</dbReference>
<protein>
    <recommendedName>
        <fullName evidence="6">Flavin-dependent thymidylate synthase</fullName>
        <shortName evidence="6">FDTS</shortName>
        <ecNumber evidence="6">2.1.1.148</ecNumber>
    </recommendedName>
    <alternativeName>
        <fullName evidence="6">FAD-dependent thymidylate synthase</fullName>
    </alternativeName>
    <alternativeName>
        <fullName evidence="6">Thymidylate synthase ThyX</fullName>
        <shortName evidence="6">TS</shortName>
        <shortName evidence="6">TSase</shortName>
    </alternativeName>
</protein>
<evidence type="ECO:0000313" key="7">
    <source>
        <dbReference type="EMBL" id="WOT03413.1"/>
    </source>
</evidence>
<keyword evidence="2 6" id="KW-0285">Flavoprotein</keyword>
<feature type="binding site" evidence="6">
    <location>
        <begin position="178"/>
        <end position="180"/>
    </location>
    <ligand>
        <name>FAD</name>
        <dbReference type="ChEBI" id="CHEBI:57692"/>
        <note>ligand shared between neighboring subunits</note>
    </ligand>
</feature>
<feature type="binding site" evidence="6">
    <location>
        <begin position="93"/>
        <end position="96"/>
    </location>
    <ligand>
        <name>dUMP</name>
        <dbReference type="ChEBI" id="CHEBI:246422"/>
        <note>ligand shared between dimeric partners</note>
    </ligand>
</feature>
<comment type="function">
    <text evidence="6">Catalyzes the reductive methylation of 2'-deoxyuridine-5'-monophosphate (dUMP) to 2'-deoxythymidine-5'-monophosphate (dTMP) while utilizing 5,10-methylenetetrahydrofolate (mTHF) as the methyl donor, and NADPH and FADH(2) as the reductant.</text>
</comment>
<dbReference type="NCBIfam" id="TIGR02170">
    <property type="entry name" value="thyX"/>
    <property type="match status" value="1"/>
</dbReference>
<dbReference type="GO" id="GO:0070402">
    <property type="term" value="F:NADPH binding"/>
    <property type="evidence" value="ECO:0007669"/>
    <property type="project" value="TreeGrafter"/>
</dbReference>
<organism evidence="7 8">
    <name type="scientific">Corynebacterium pyruviciproducens</name>
    <dbReference type="NCBI Taxonomy" id="598660"/>
    <lineage>
        <taxon>Bacteria</taxon>
        <taxon>Bacillati</taxon>
        <taxon>Actinomycetota</taxon>
        <taxon>Actinomycetes</taxon>
        <taxon>Mycobacteriales</taxon>
        <taxon>Corynebacteriaceae</taxon>
        <taxon>Corynebacterium</taxon>
    </lineage>
</organism>
<proteinExistence type="inferred from homology"/>
<reference evidence="7" key="1">
    <citation type="submission" date="2017-12" db="EMBL/GenBank/DDBJ databases">
        <authorList>
            <person name="Thomas-White K."/>
            <person name="Wolfe A.J."/>
        </authorList>
    </citation>
    <scope>NUCLEOTIDE SEQUENCE</scope>
    <source>
        <strain evidence="7">UMB0763</strain>
    </source>
</reference>
<accession>A0AAF0YY73</accession>
<comment type="caution">
    <text evidence="6">Lacks conserved residue(s) required for the propagation of feature annotation.</text>
</comment>
<sequence length="224" mass="25900">MKNIVSPSVRLLAYTEPVILDEMLPPAYQSQLREYPLEFAGRACYQSFDRPNPKTADTGDYLRNIIKLGHESVLEHASVTFYVTGVSRSFTHELIRHRHLSFSQLSQRYVDMEKMQAVIPPALRADAPEVLDINLRLVRSLYDWLEAHLRELPVKQRREAARCVLPNMTETRIVVTGNLRAWRDMLKKRLSPAADAEIREVSKMILDQLVDFYPDVFEDINESS</sequence>
<keyword evidence="5 6" id="KW-0521">NADP</keyword>
<reference evidence="7" key="2">
    <citation type="submission" date="2023-10" db="EMBL/GenBank/DDBJ databases">
        <authorList>
            <person name="Choi B."/>
        </authorList>
    </citation>
    <scope>NUCLEOTIDE SEQUENCE</scope>
    <source>
        <strain evidence="7">UMB0763</strain>
    </source>
</reference>
<comment type="catalytic activity">
    <reaction evidence="6">
        <text>dUMP + (6R)-5,10-methylene-5,6,7,8-tetrahydrofolate + NADPH + H(+) = dTMP + (6S)-5,6,7,8-tetrahydrofolate + NADP(+)</text>
        <dbReference type="Rhea" id="RHEA:29043"/>
        <dbReference type="ChEBI" id="CHEBI:15378"/>
        <dbReference type="ChEBI" id="CHEBI:15636"/>
        <dbReference type="ChEBI" id="CHEBI:57453"/>
        <dbReference type="ChEBI" id="CHEBI:57783"/>
        <dbReference type="ChEBI" id="CHEBI:58349"/>
        <dbReference type="ChEBI" id="CHEBI:63528"/>
        <dbReference type="ChEBI" id="CHEBI:246422"/>
        <dbReference type="EC" id="2.1.1.148"/>
    </reaction>
</comment>
<dbReference type="AlphaFoldDB" id="A0AAF0YY73"/>
<name>A0AAF0YY73_9CORY</name>
<dbReference type="GO" id="GO:0006235">
    <property type="term" value="P:dTTP biosynthetic process"/>
    <property type="evidence" value="ECO:0007669"/>
    <property type="project" value="UniProtKB-UniRule"/>
</dbReference>
<feature type="binding site" description="in other chain" evidence="6">
    <location>
        <position position="162"/>
    </location>
    <ligand>
        <name>dUMP</name>
        <dbReference type="ChEBI" id="CHEBI:246422"/>
        <note>ligand shared between dimeric partners</note>
    </ligand>
</feature>
<comment type="similarity">
    <text evidence="6">Belongs to the thymidylate synthase ThyX family.</text>
</comment>
<dbReference type="PANTHER" id="PTHR34934:SF1">
    <property type="entry name" value="FLAVIN-DEPENDENT THYMIDYLATE SYNTHASE"/>
    <property type="match status" value="1"/>
</dbReference>
<feature type="binding site" evidence="6">
    <location>
        <position position="189"/>
    </location>
    <ligand>
        <name>dUMP</name>
        <dbReference type="ChEBI" id="CHEBI:246422"/>
        <note>ligand shared between dimeric partners</note>
    </ligand>
</feature>
<dbReference type="EMBL" id="CP136958">
    <property type="protein sequence ID" value="WOT03413.1"/>
    <property type="molecule type" value="Genomic_DNA"/>
</dbReference>
<feature type="active site" description="Involved in ionization of N3 of dUMP, leading to its activation" evidence="6">
    <location>
        <position position="189"/>
    </location>
</feature>
<evidence type="ECO:0000313" key="8">
    <source>
        <dbReference type="Proteomes" id="UP000234560"/>
    </source>
</evidence>
<feature type="binding site" evidence="6">
    <location>
        <position position="104"/>
    </location>
    <ligand>
        <name>FAD</name>
        <dbReference type="ChEBI" id="CHEBI:57692"/>
        <note>ligand shared between neighboring subunits</note>
    </ligand>
</feature>
<keyword evidence="1 6" id="KW-0489">Methyltransferase</keyword>